<dbReference type="GO" id="GO:0006412">
    <property type="term" value="P:translation"/>
    <property type="evidence" value="ECO:0007669"/>
    <property type="project" value="InterPro"/>
</dbReference>
<evidence type="ECO:0000256" key="1">
    <source>
        <dbReference type="ARBA" id="ARBA00006640"/>
    </source>
</evidence>
<keyword evidence="3" id="KW-0687">Ribonucleoprotein</keyword>
<dbReference type="Gene3D" id="1.20.5.1150">
    <property type="entry name" value="Ribosomal protein S8"/>
    <property type="match status" value="1"/>
</dbReference>
<feature type="region of interest" description="Disordered" evidence="4">
    <location>
        <begin position="43"/>
        <end position="63"/>
    </location>
</feature>
<dbReference type="InterPro" id="IPR001911">
    <property type="entry name" value="Ribosomal_bS21"/>
</dbReference>
<gene>
    <name evidence="5" type="primary">rpsU_38</name>
    <name evidence="5" type="ORF">SDC9_148802</name>
</gene>
<evidence type="ECO:0000256" key="4">
    <source>
        <dbReference type="SAM" id="MobiDB-lite"/>
    </source>
</evidence>
<comment type="caution">
    <text evidence="5">The sequence shown here is derived from an EMBL/GenBank/DDBJ whole genome shotgun (WGS) entry which is preliminary data.</text>
</comment>
<dbReference type="Pfam" id="PF01165">
    <property type="entry name" value="Ribosomal_S21"/>
    <property type="match status" value="1"/>
</dbReference>
<comment type="similarity">
    <text evidence="1">Belongs to the bacterial ribosomal protein bS21 family.</text>
</comment>
<dbReference type="EMBL" id="VSSQ01047585">
    <property type="protein sequence ID" value="MPN01592.1"/>
    <property type="molecule type" value="Genomic_DNA"/>
</dbReference>
<evidence type="ECO:0000256" key="2">
    <source>
        <dbReference type="ARBA" id="ARBA00022980"/>
    </source>
</evidence>
<evidence type="ECO:0000256" key="3">
    <source>
        <dbReference type="ARBA" id="ARBA00023274"/>
    </source>
</evidence>
<dbReference type="InterPro" id="IPR038380">
    <property type="entry name" value="Ribosomal_bS21_sf"/>
</dbReference>
<sequence length="83" mass="9435">MPIVIRAKKNQSTSDVIRQFKKAVSLAGVVQIAKDRRYFQKPSRIKSAKTAERSRLKRRAHSLKKMKNISASTIAKIQQRLGS</sequence>
<dbReference type="GO" id="GO:0005840">
    <property type="term" value="C:ribosome"/>
    <property type="evidence" value="ECO:0007669"/>
    <property type="project" value="UniProtKB-KW"/>
</dbReference>
<organism evidence="5">
    <name type="scientific">bioreactor metagenome</name>
    <dbReference type="NCBI Taxonomy" id="1076179"/>
    <lineage>
        <taxon>unclassified sequences</taxon>
        <taxon>metagenomes</taxon>
        <taxon>ecological metagenomes</taxon>
    </lineage>
</organism>
<reference evidence="5" key="1">
    <citation type="submission" date="2019-08" db="EMBL/GenBank/DDBJ databases">
        <authorList>
            <person name="Kucharzyk K."/>
            <person name="Murdoch R.W."/>
            <person name="Higgins S."/>
            <person name="Loffler F."/>
        </authorList>
    </citation>
    <scope>NUCLEOTIDE SEQUENCE</scope>
</reference>
<dbReference type="GO" id="GO:1990904">
    <property type="term" value="C:ribonucleoprotein complex"/>
    <property type="evidence" value="ECO:0007669"/>
    <property type="project" value="UniProtKB-KW"/>
</dbReference>
<name>A0A645EJY2_9ZZZZ</name>
<proteinExistence type="inferred from homology"/>
<evidence type="ECO:0000313" key="5">
    <source>
        <dbReference type="EMBL" id="MPN01592.1"/>
    </source>
</evidence>
<accession>A0A645EJY2</accession>
<protein>
    <submittedName>
        <fullName evidence="5">30S ribosomal protein S21</fullName>
    </submittedName>
</protein>
<dbReference type="AlphaFoldDB" id="A0A645EJY2"/>
<dbReference type="GO" id="GO:0003735">
    <property type="term" value="F:structural constituent of ribosome"/>
    <property type="evidence" value="ECO:0007669"/>
    <property type="project" value="InterPro"/>
</dbReference>
<keyword evidence="2 5" id="KW-0689">Ribosomal protein</keyword>
<dbReference type="NCBIfam" id="TIGR00030">
    <property type="entry name" value="S21p"/>
    <property type="match status" value="1"/>
</dbReference>